<dbReference type="InterPro" id="IPR050171">
    <property type="entry name" value="MFS_Transporters"/>
</dbReference>
<evidence type="ECO:0000256" key="5">
    <source>
        <dbReference type="ARBA" id="ARBA00022989"/>
    </source>
</evidence>
<evidence type="ECO:0000256" key="3">
    <source>
        <dbReference type="ARBA" id="ARBA00022475"/>
    </source>
</evidence>
<feature type="transmembrane region" description="Helical" evidence="7">
    <location>
        <begin position="12"/>
        <end position="36"/>
    </location>
</feature>
<dbReference type="Proteomes" id="UP000681131">
    <property type="component" value="Chromosome"/>
</dbReference>
<name>A0A2Z4Y030_9GAMM</name>
<dbReference type="Gene3D" id="1.20.1250.20">
    <property type="entry name" value="MFS general substrate transporter like domains"/>
    <property type="match status" value="1"/>
</dbReference>
<evidence type="ECO:0000313" key="10">
    <source>
        <dbReference type="EMBL" id="QIW12344.1"/>
    </source>
</evidence>
<evidence type="ECO:0000313" key="9">
    <source>
        <dbReference type="EMBL" id="AXA34102.1"/>
    </source>
</evidence>
<dbReference type="AlphaFoldDB" id="A0A2Z4Y030"/>
<evidence type="ECO:0000256" key="6">
    <source>
        <dbReference type="ARBA" id="ARBA00023136"/>
    </source>
</evidence>
<feature type="transmembrane region" description="Helical" evidence="7">
    <location>
        <begin position="308"/>
        <end position="329"/>
    </location>
</feature>
<sequence>MTNYIKTMPKGVVQMHVIQVLSLAGYAILIGMLNFYLSNEAGFTKVEANTLTASFFALNFLLHFLGGALGGRYFSFRGLFLTSLILQAVSMVLIAMPHDYDAIVIGLAIFITGAGLNTSCLNMMLTQLFDANDSRREMAFSVNYTAMNFGFLCCFVLSGMLQSYSAYNIAFYIASFLLVIASVLQLINFKNVKDHDTYFSKVFSKKKVRFAIMPSIIILCLGFSLTLIKNPEYGVDLIVSVFFIVLIYLIRLALKQEGIYRSRILVFLALASAGMITAFVLGMQTSAIENFVEYNTTKTILGIHLSPAFVNSFETVGVIVFGIILAQIIAKKNDLNKAVYPTTSIIRGLVFYVLAFLIIPFGILVSGNDGMVSLIIPIVMLLIVGGGEVQINATNYALVGKLIEPKHQGLFTGYFFVSVAVGVIASGYMANYTIGNQLNSHEITALGTNQLYTNLFVGLSVLTAVIAAIYFFASRKMNRVFDSSL</sequence>
<dbReference type="GO" id="GO:0022857">
    <property type="term" value="F:transmembrane transporter activity"/>
    <property type="evidence" value="ECO:0007669"/>
    <property type="project" value="InterPro"/>
</dbReference>
<dbReference type="SUPFAM" id="SSF103473">
    <property type="entry name" value="MFS general substrate transporter"/>
    <property type="match status" value="1"/>
</dbReference>
<evidence type="ECO:0000256" key="1">
    <source>
        <dbReference type="ARBA" id="ARBA00004651"/>
    </source>
</evidence>
<dbReference type="PROSITE" id="PS50850">
    <property type="entry name" value="MFS"/>
    <property type="match status" value="1"/>
</dbReference>
<feature type="transmembrane region" description="Helical" evidence="7">
    <location>
        <begin position="169"/>
        <end position="189"/>
    </location>
</feature>
<feature type="domain" description="Major facilitator superfamily (MFS) profile" evidence="8">
    <location>
        <begin position="1"/>
        <end position="476"/>
    </location>
</feature>
<keyword evidence="6 7" id="KW-0472">Membrane</keyword>
<dbReference type="Pfam" id="PF07690">
    <property type="entry name" value="MFS_1"/>
    <property type="match status" value="1"/>
</dbReference>
<feature type="transmembrane region" description="Helical" evidence="7">
    <location>
        <begin position="48"/>
        <end position="66"/>
    </location>
</feature>
<feature type="transmembrane region" description="Helical" evidence="7">
    <location>
        <begin position="411"/>
        <end position="431"/>
    </location>
</feature>
<keyword evidence="4 7" id="KW-0812">Transmembrane</keyword>
<reference evidence="10 12" key="2">
    <citation type="submission" date="2019-08" db="EMBL/GenBank/DDBJ databases">
        <title>Complete genome sequences of Francisella adeliensis (FSC1325 and FSC1326).</title>
        <authorList>
            <person name="Ohrman C."/>
            <person name="Uneklint I."/>
            <person name="Vallesi A."/>
            <person name="Karlsson L."/>
            <person name="Sjodin A."/>
        </authorList>
    </citation>
    <scope>NUCLEOTIDE SEQUENCE [LARGE SCALE GENOMIC DNA]</scope>
    <source>
        <strain evidence="10 12">FSC1325</strain>
    </source>
</reference>
<feature type="transmembrane region" description="Helical" evidence="7">
    <location>
        <begin position="210"/>
        <end position="228"/>
    </location>
</feature>
<feature type="transmembrane region" description="Helical" evidence="7">
    <location>
        <begin position="102"/>
        <end position="125"/>
    </location>
</feature>
<dbReference type="GO" id="GO:0005886">
    <property type="term" value="C:plasma membrane"/>
    <property type="evidence" value="ECO:0007669"/>
    <property type="project" value="UniProtKB-SubCell"/>
</dbReference>
<keyword evidence="5 7" id="KW-1133">Transmembrane helix</keyword>
<evidence type="ECO:0000256" key="2">
    <source>
        <dbReference type="ARBA" id="ARBA00022448"/>
    </source>
</evidence>
<reference evidence="9 11" key="1">
    <citation type="submission" date="2017-06" db="EMBL/GenBank/DDBJ databases">
        <title>Complete genome of Francisella adeliensis.</title>
        <authorList>
            <person name="Vallesi A."/>
            <person name="Sjodin A."/>
        </authorList>
    </citation>
    <scope>NUCLEOTIDE SEQUENCE [LARGE SCALE GENOMIC DNA]</scope>
    <source>
        <strain evidence="9 11">FDC440</strain>
    </source>
</reference>
<feature type="transmembrane region" description="Helical" evidence="7">
    <location>
        <begin position="146"/>
        <end position="163"/>
    </location>
</feature>
<dbReference type="InterPro" id="IPR011701">
    <property type="entry name" value="MFS"/>
</dbReference>
<evidence type="ECO:0000313" key="11">
    <source>
        <dbReference type="Proteomes" id="UP000251120"/>
    </source>
</evidence>
<dbReference type="Proteomes" id="UP000251120">
    <property type="component" value="Chromosome"/>
</dbReference>
<keyword evidence="3" id="KW-1003">Cell membrane</keyword>
<dbReference type="EMBL" id="CP043424">
    <property type="protein sequence ID" value="QIW12344.1"/>
    <property type="molecule type" value="Genomic_DNA"/>
</dbReference>
<proteinExistence type="predicted"/>
<dbReference type="InterPro" id="IPR036259">
    <property type="entry name" value="MFS_trans_sf"/>
</dbReference>
<dbReference type="PANTHER" id="PTHR23517">
    <property type="entry name" value="RESISTANCE PROTEIN MDTM, PUTATIVE-RELATED-RELATED"/>
    <property type="match status" value="1"/>
</dbReference>
<comment type="subcellular location">
    <subcellularLocation>
        <location evidence="1">Cell membrane</location>
        <topology evidence="1">Multi-pass membrane protein</topology>
    </subcellularLocation>
</comment>
<organism evidence="9 11">
    <name type="scientific">Francisella adeliensis</name>
    <dbReference type="NCBI Taxonomy" id="2007306"/>
    <lineage>
        <taxon>Bacteria</taxon>
        <taxon>Pseudomonadati</taxon>
        <taxon>Pseudomonadota</taxon>
        <taxon>Gammaproteobacteria</taxon>
        <taxon>Thiotrichales</taxon>
        <taxon>Francisellaceae</taxon>
        <taxon>Francisella</taxon>
    </lineage>
</organism>
<dbReference type="RefSeq" id="WP_112870279.1">
    <property type="nucleotide sequence ID" value="NZ_CP043424.1"/>
</dbReference>
<feature type="transmembrane region" description="Helical" evidence="7">
    <location>
        <begin position="451"/>
        <end position="473"/>
    </location>
</feature>
<feature type="transmembrane region" description="Helical" evidence="7">
    <location>
        <begin position="374"/>
        <end position="399"/>
    </location>
</feature>
<feature type="transmembrane region" description="Helical" evidence="7">
    <location>
        <begin position="78"/>
        <end position="96"/>
    </location>
</feature>
<dbReference type="OrthoDB" id="9772725at2"/>
<feature type="transmembrane region" description="Helical" evidence="7">
    <location>
        <begin position="266"/>
        <end position="288"/>
    </location>
</feature>
<dbReference type="KEGG" id="fad:CDH04_06635"/>
<accession>A0A2Z4Y030</accession>
<evidence type="ECO:0000256" key="7">
    <source>
        <dbReference type="SAM" id="Phobius"/>
    </source>
</evidence>
<feature type="transmembrane region" description="Helical" evidence="7">
    <location>
        <begin position="349"/>
        <end position="368"/>
    </location>
</feature>
<evidence type="ECO:0000313" key="12">
    <source>
        <dbReference type="Proteomes" id="UP000681131"/>
    </source>
</evidence>
<evidence type="ECO:0000256" key="4">
    <source>
        <dbReference type="ARBA" id="ARBA00022692"/>
    </source>
</evidence>
<feature type="transmembrane region" description="Helical" evidence="7">
    <location>
        <begin position="234"/>
        <end position="254"/>
    </location>
</feature>
<keyword evidence="2" id="KW-0813">Transport</keyword>
<dbReference type="InterPro" id="IPR020846">
    <property type="entry name" value="MFS_dom"/>
</dbReference>
<dbReference type="EMBL" id="CP021781">
    <property type="protein sequence ID" value="AXA34102.1"/>
    <property type="molecule type" value="Genomic_DNA"/>
</dbReference>
<dbReference type="PANTHER" id="PTHR23517:SF3">
    <property type="entry name" value="INTEGRAL MEMBRANE TRANSPORT PROTEIN"/>
    <property type="match status" value="1"/>
</dbReference>
<protein>
    <submittedName>
        <fullName evidence="9 10">MFS transporter</fullName>
    </submittedName>
</protein>
<gene>
    <name evidence="9" type="ORF">CDH04_06635</name>
    <name evidence="10" type="ORF">FZC43_06635</name>
</gene>
<keyword evidence="12" id="KW-1185">Reference proteome</keyword>
<evidence type="ECO:0000259" key="8">
    <source>
        <dbReference type="PROSITE" id="PS50850"/>
    </source>
</evidence>